<comment type="caution">
    <text evidence="1">The sequence shown here is derived from an EMBL/GenBank/DDBJ whole genome shotgun (WGS) entry which is preliminary data.</text>
</comment>
<dbReference type="AlphaFoldDB" id="A0AAD9J7M3"/>
<protein>
    <recommendedName>
        <fullName evidence="3">SH3 domain-containing protein</fullName>
    </recommendedName>
</protein>
<dbReference type="EMBL" id="JAODUP010000527">
    <property type="protein sequence ID" value="KAK2147948.1"/>
    <property type="molecule type" value="Genomic_DNA"/>
</dbReference>
<evidence type="ECO:0008006" key="3">
    <source>
        <dbReference type="Google" id="ProtNLM"/>
    </source>
</evidence>
<dbReference type="Proteomes" id="UP001208570">
    <property type="component" value="Unassembled WGS sequence"/>
</dbReference>
<organism evidence="1 2">
    <name type="scientific">Paralvinella palmiformis</name>
    <dbReference type="NCBI Taxonomy" id="53620"/>
    <lineage>
        <taxon>Eukaryota</taxon>
        <taxon>Metazoa</taxon>
        <taxon>Spiralia</taxon>
        <taxon>Lophotrochozoa</taxon>
        <taxon>Annelida</taxon>
        <taxon>Polychaeta</taxon>
        <taxon>Sedentaria</taxon>
        <taxon>Canalipalpata</taxon>
        <taxon>Terebellida</taxon>
        <taxon>Terebelliformia</taxon>
        <taxon>Alvinellidae</taxon>
        <taxon>Paralvinella</taxon>
    </lineage>
</organism>
<gene>
    <name evidence="1" type="ORF">LSH36_527g01057</name>
</gene>
<evidence type="ECO:0000313" key="1">
    <source>
        <dbReference type="EMBL" id="KAK2147948.1"/>
    </source>
</evidence>
<accession>A0AAD9J7M3</accession>
<evidence type="ECO:0000313" key="2">
    <source>
        <dbReference type="Proteomes" id="UP001208570"/>
    </source>
</evidence>
<dbReference type="SUPFAM" id="SSF50044">
    <property type="entry name" value="SH3-domain"/>
    <property type="match status" value="1"/>
</dbReference>
<reference evidence="1" key="1">
    <citation type="journal article" date="2023" name="Mol. Biol. Evol.">
        <title>Third-Generation Sequencing Reveals the Adaptive Role of the Epigenome in Three Deep-Sea Polychaetes.</title>
        <authorList>
            <person name="Perez M."/>
            <person name="Aroh O."/>
            <person name="Sun Y."/>
            <person name="Lan Y."/>
            <person name="Juniper S.K."/>
            <person name="Young C.R."/>
            <person name="Angers B."/>
            <person name="Qian P.Y."/>
        </authorList>
    </citation>
    <scope>NUCLEOTIDE SEQUENCE</scope>
    <source>
        <strain evidence="1">P08H-3</strain>
    </source>
</reference>
<sequence>MESLPDGPLLYAVSQSWSEYRSEFLSVEKGELIGIFKCLQGERETYFFAVSLNTNRHGWIPTSVAVPMRYLLWVCFVRAHVCTHIHARMHAHG</sequence>
<name>A0AAD9J7M3_9ANNE</name>
<proteinExistence type="predicted"/>
<dbReference type="InterPro" id="IPR036028">
    <property type="entry name" value="SH3-like_dom_sf"/>
</dbReference>
<keyword evidence="2" id="KW-1185">Reference proteome</keyword>